<evidence type="ECO:0000256" key="6">
    <source>
        <dbReference type="RuleBase" id="RU366049"/>
    </source>
</evidence>
<evidence type="ECO:0000256" key="1">
    <source>
        <dbReference type="ARBA" id="ARBA00004123"/>
    </source>
</evidence>
<evidence type="ECO:0000259" key="8">
    <source>
        <dbReference type="Pfam" id="PF07962"/>
    </source>
</evidence>
<dbReference type="GO" id="GO:0003677">
    <property type="term" value="F:DNA binding"/>
    <property type="evidence" value="ECO:0007669"/>
    <property type="project" value="TreeGrafter"/>
</dbReference>
<dbReference type="OrthoDB" id="437078at2759"/>
<sequence length="507" mass="55462">MESVNLDMEDIFEEEAADDDFPSVGPLPDLPDGEEGTAEGEDEDNTDVMSKLKDLSKGAARKVVRKPMPKLDGQRLTGERGIPILPKVFEKAQDLRIIMRYLEHWAHRLFPMMPFDEVLERIEKLGTKKEVQTCIKKMRLDMPLLNEDYIQDASDDEAGGSDKDKSPKKNGVDPVDETEWDDIIREHEEEQRLSQAPTSQSSPPKTTPMSQLKSQLSKPLMDLKNTSQPYTATPISSPTATVGGLTPEQRERIERNKQLALQKKLGKPGFKAPEVPGSPFRTPLSSPITQRHSPMMPPPVSSPVKPLSSPVKISSSPCKSSPVKPLSSVVKISSSPCKSSPGKMSSSPCKLSHGSTSPLSSNTVTFSSLVQNGNMEDSEFGVNKLSYDSTLDTQTCNTSTQNGEMVNGSSKSLGDSEMSEVIPIVGKTLINGNNSADNELSAVIPVIDKTLINGGSSQTTDNELSEVIPNQDLKRNNDITDDNNLVKKQKLDVELTEDEILSSMEDL</sequence>
<protein>
    <recommendedName>
        <fullName evidence="6">TIMELESS-interacting protein</fullName>
    </recommendedName>
</protein>
<name>A0A8S3TCI0_MYTED</name>
<dbReference type="GO" id="GO:0000076">
    <property type="term" value="P:DNA replication checkpoint signaling"/>
    <property type="evidence" value="ECO:0007669"/>
    <property type="project" value="UniProtKB-UniRule"/>
</dbReference>
<feature type="compositionally biased region" description="Low complexity" evidence="7">
    <location>
        <begin position="194"/>
        <end position="211"/>
    </location>
</feature>
<evidence type="ECO:0000256" key="2">
    <source>
        <dbReference type="ARBA" id="ARBA00006075"/>
    </source>
</evidence>
<keyword evidence="10" id="KW-1185">Reference proteome</keyword>
<dbReference type="PANTHER" id="PTHR13220">
    <property type="entry name" value="TIMELESS INTERACTING-RELATED"/>
    <property type="match status" value="1"/>
</dbReference>
<dbReference type="Proteomes" id="UP000683360">
    <property type="component" value="Unassembled WGS sequence"/>
</dbReference>
<feature type="compositionally biased region" description="Low complexity" evidence="7">
    <location>
        <begin position="332"/>
        <end position="350"/>
    </location>
</feature>
<organism evidence="9 10">
    <name type="scientific">Mytilus edulis</name>
    <name type="common">Blue mussel</name>
    <dbReference type="NCBI Taxonomy" id="6550"/>
    <lineage>
        <taxon>Eukaryota</taxon>
        <taxon>Metazoa</taxon>
        <taxon>Spiralia</taxon>
        <taxon>Lophotrochozoa</taxon>
        <taxon>Mollusca</taxon>
        <taxon>Bivalvia</taxon>
        <taxon>Autobranchia</taxon>
        <taxon>Pteriomorphia</taxon>
        <taxon>Mytilida</taxon>
        <taxon>Mytiloidea</taxon>
        <taxon>Mytilidae</taxon>
        <taxon>Mytilinae</taxon>
        <taxon>Mytilus</taxon>
    </lineage>
</organism>
<feature type="compositionally biased region" description="Basic and acidic residues" evidence="7">
    <location>
        <begin position="160"/>
        <end position="171"/>
    </location>
</feature>
<gene>
    <name evidence="9" type="ORF">MEDL_41998</name>
</gene>
<feature type="region of interest" description="Disordered" evidence="7">
    <location>
        <begin position="262"/>
        <end position="320"/>
    </location>
</feature>
<reference evidence="9" key="1">
    <citation type="submission" date="2021-03" db="EMBL/GenBank/DDBJ databases">
        <authorList>
            <person name="Bekaert M."/>
        </authorList>
    </citation>
    <scope>NUCLEOTIDE SEQUENCE</scope>
</reference>
<dbReference type="GO" id="GO:0043111">
    <property type="term" value="P:replication fork arrest"/>
    <property type="evidence" value="ECO:0007669"/>
    <property type="project" value="TreeGrafter"/>
</dbReference>
<evidence type="ECO:0000256" key="3">
    <source>
        <dbReference type="ARBA" id="ARBA00022763"/>
    </source>
</evidence>
<feature type="region of interest" description="Disordered" evidence="7">
    <location>
        <begin position="1"/>
        <end position="47"/>
    </location>
</feature>
<comment type="subcellular location">
    <subcellularLocation>
        <location evidence="1 6">Nucleus</location>
    </subcellularLocation>
</comment>
<evidence type="ECO:0000256" key="5">
    <source>
        <dbReference type="ARBA" id="ARBA00023306"/>
    </source>
</evidence>
<evidence type="ECO:0000256" key="7">
    <source>
        <dbReference type="SAM" id="MobiDB-lite"/>
    </source>
</evidence>
<dbReference type="Pfam" id="PF07962">
    <property type="entry name" value="Swi3"/>
    <property type="match status" value="1"/>
</dbReference>
<evidence type="ECO:0000256" key="4">
    <source>
        <dbReference type="ARBA" id="ARBA00023242"/>
    </source>
</evidence>
<feature type="compositionally biased region" description="Acidic residues" evidence="7">
    <location>
        <begin position="31"/>
        <end position="46"/>
    </location>
</feature>
<keyword evidence="3 6" id="KW-0227">DNA damage</keyword>
<feature type="compositionally biased region" description="Basic and acidic residues" evidence="7">
    <location>
        <begin position="182"/>
        <end position="192"/>
    </location>
</feature>
<feature type="compositionally biased region" description="Low complexity" evidence="7">
    <location>
        <begin position="302"/>
        <end position="320"/>
    </location>
</feature>
<dbReference type="InterPro" id="IPR040038">
    <property type="entry name" value="TIPIN/Csm3/Swi3"/>
</dbReference>
<dbReference type="InterPro" id="IPR012923">
    <property type="entry name" value="Csm3"/>
</dbReference>
<feature type="compositionally biased region" description="Polar residues" evidence="7">
    <location>
        <begin position="283"/>
        <end position="292"/>
    </location>
</feature>
<dbReference type="AlphaFoldDB" id="A0A8S3TCI0"/>
<keyword evidence="5 6" id="KW-0131">Cell cycle</keyword>
<dbReference type="GO" id="GO:0006974">
    <property type="term" value="P:DNA damage response"/>
    <property type="evidence" value="ECO:0007669"/>
    <property type="project" value="UniProtKB-KW"/>
</dbReference>
<evidence type="ECO:0000313" key="9">
    <source>
        <dbReference type="EMBL" id="CAG2229132.1"/>
    </source>
</evidence>
<proteinExistence type="inferred from homology"/>
<comment type="similarity">
    <text evidence="2 6">Belongs to the CSM3 family.</text>
</comment>
<dbReference type="GO" id="GO:0031298">
    <property type="term" value="C:replication fork protection complex"/>
    <property type="evidence" value="ECO:0007669"/>
    <property type="project" value="TreeGrafter"/>
</dbReference>
<comment type="caution">
    <text evidence="9">The sequence shown here is derived from an EMBL/GenBank/DDBJ whole genome shotgun (WGS) entry which is preliminary data.</text>
</comment>
<evidence type="ECO:0000313" key="10">
    <source>
        <dbReference type="Proteomes" id="UP000683360"/>
    </source>
</evidence>
<feature type="region of interest" description="Disordered" evidence="7">
    <location>
        <begin position="332"/>
        <end position="361"/>
    </location>
</feature>
<keyword evidence="4 6" id="KW-0539">Nucleus</keyword>
<dbReference type="EMBL" id="CAJPWZ010002016">
    <property type="protein sequence ID" value="CAG2229132.1"/>
    <property type="molecule type" value="Genomic_DNA"/>
</dbReference>
<accession>A0A8S3TCI0</accession>
<feature type="domain" description="Chromosome segregation in meiosis protein 3" evidence="8">
    <location>
        <begin position="70"/>
        <end position="142"/>
    </location>
</feature>
<comment type="function">
    <text evidence="6">Plays an important role in the control of DNA replication and the maintenance of replication fork stability.</text>
</comment>
<feature type="region of interest" description="Disordered" evidence="7">
    <location>
        <begin position="153"/>
        <end position="247"/>
    </location>
</feature>
<dbReference type="PANTHER" id="PTHR13220:SF11">
    <property type="entry name" value="TIMELESS-INTERACTING PROTEIN"/>
    <property type="match status" value="1"/>
</dbReference>
<feature type="compositionally biased region" description="Acidic residues" evidence="7">
    <location>
        <begin position="7"/>
        <end position="21"/>
    </location>
</feature>
<feature type="compositionally biased region" description="Polar residues" evidence="7">
    <location>
        <begin position="224"/>
        <end position="240"/>
    </location>
</feature>
<dbReference type="GO" id="GO:0031297">
    <property type="term" value="P:replication fork processing"/>
    <property type="evidence" value="ECO:0007669"/>
    <property type="project" value="UniProtKB-UniRule"/>
</dbReference>